<dbReference type="GO" id="GO:0006623">
    <property type="term" value="P:protein targeting to vacuole"/>
    <property type="evidence" value="ECO:0007669"/>
    <property type="project" value="TreeGrafter"/>
</dbReference>
<dbReference type="InterPro" id="IPR015943">
    <property type="entry name" value="WD40/YVTN_repeat-like_dom_sf"/>
</dbReference>
<evidence type="ECO:0000259" key="16">
    <source>
        <dbReference type="SMART" id="SM00602"/>
    </source>
</evidence>
<evidence type="ECO:0000256" key="2">
    <source>
        <dbReference type="ARBA" id="ARBA00004488"/>
    </source>
</evidence>
<dbReference type="Gene3D" id="2.130.10.10">
    <property type="entry name" value="YVTN repeat-like/Quinoprotein amine dehydrogenase"/>
    <property type="match status" value="1"/>
</dbReference>
<name>A0A9P8LC80_9PEZI</name>
<dbReference type="EMBL" id="JAGHQM010000581">
    <property type="protein sequence ID" value="KAH0559507.1"/>
    <property type="molecule type" value="Genomic_DNA"/>
</dbReference>
<dbReference type="GO" id="GO:0005794">
    <property type="term" value="C:Golgi apparatus"/>
    <property type="evidence" value="ECO:0007669"/>
    <property type="project" value="UniProtKB-SubCell"/>
</dbReference>
<keyword evidence="4" id="KW-0813">Transport</keyword>
<evidence type="ECO:0000256" key="11">
    <source>
        <dbReference type="ARBA" id="ARBA00023180"/>
    </source>
</evidence>
<dbReference type="Pfam" id="PF15901">
    <property type="entry name" value="Sortilin_C"/>
    <property type="match status" value="1"/>
</dbReference>
<dbReference type="InterPro" id="IPR006581">
    <property type="entry name" value="VPS10"/>
</dbReference>
<keyword evidence="7" id="KW-0653">Protein transport</keyword>
<dbReference type="CDD" id="cd15482">
    <property type="entry name" value="Sialidase_non-viral"/>
    <property type="match status" value="1"/>
</dbReference>
<evidence type="ECO:0000256" key="12">
    <source>
        <dbReference type="ARBA" id="ARBA00025569"/>
    </source>
</evidence>
<dbReference type="PANTHER" id="PTHR12106:SF27">
    <property type="entry name" value="SORTILIN-RELATED RECEPTOR"/>
    <property type="match status" value="1"/>
</dbReference>
<evidence type="ECO:0000256" key="9">
    <source>
        <dbReference type="ARBA" id="ARBA00023136"/>
    </source>
</evidence>
<comment type="subcellular location">
    <subcellularLocation>
        <location evidence="1">Golgi apparatus</location>
        <location evidence="1">trans-Golgi network membrane</location>
        <topology evidence="1">Multi-pass membrane protein</topology>
    </subcellularLocation>
    <subcellularLocation>
        <location evidence="2">Prevacuolar compartment membrane</location>
        <topology evidence="2">Multi-pass membrane protein</topology>
    </subcellularLocation>
</comment>
<dbReference type="InterPro" id="IPR050310">
    <property type="entry name" value="VPS10-sortilin"/>
</dbReference>
<accession>A0A9P8LC80</accession>
<gene>
    <name evidence="17" type="ORF">GP486_003974</name>
</gene>
<keyword evidence="10" id="KW-0675">Receptor</keyword>
<keyword evidence="6" id="KW-0677">Repeat</keyword>
<evidence type="ECO:0000256" key="15">
    <source>
        <dbReference type="ARBA" id="ARBA00031902"/>
    </source>
</evidence>
<keyword evidence="8" id="KW-0333">Golgi apparatus</keyword>
<dbReference type="Gene3D" id="2.10.70.80">
    <property type="match status" value="1"/>
</dbReference>
<sequence>MANLPAIDKITSSVTTFDARYFRGFYYLERAEADDKDETIVMQDEARAVWITHDHGKSWKVHEQLEDAGIVAIYPHRYKKDRIFFITATKTVYYTLDRGKTIRSFEAEQLPTPDLDIMDFHPNQPDWMIWTGVEGCLDSWGSIGCHAEAWVTQNRGKSWTFLLPYVRKCKFITEEGRGNSEKLVYCEKFEREDTKSNNPLQLVASDNFFVESHDTPFKDIIDFATMSEFIIVAAKDNEQKSLKVEASIDGREFAEAKFPRDFQVPHQQAYTVLDSSTHSVFLHVTVNNREGFEFGAILKSNSNGTSYVMSQRNVNRNPAGYVDFEKMQGVEGVAIINVVANPEEVLAGQQKILKTKITHNDGAHWDFIPAPEIGADGNPVECDIKNREVCSLHLHGYTERKDPRDTFSSPSAVGMMMGVGNIGDRLKRYKDGDTFITRDGGISWHAVKNGTYMWEYGDQGSIIVIVEESTPTEFVYYSLDEGTTWIPYQFSEDKVQIDEITTVPSDNSRQFLLWGRETSIGDRIVTINLDFTGLTDRQCELEGEGPDGEGGDYYLWEPKHPTDEDKNCLFGHITQYHRKKVTADCYNGLRLRSVREIKENCTCTDKDFEWYVSDPYG</sequence>
<dbReference type="Pfam" id="PF15902">
    <property type="entry name" value="Sortilin-Vps10"/>
    <property type="match status" value="1"/>
</dbReference>
<evidence type="ECO:0000256" key="8">
    <source>
        <dbReference type="ARBA" id="ARBA00023034"/>
    </source>
</evidence>
<dbReference type="GO" id="GO:0016020">
    <property type="term" value="C:membrane"/>
    <property type="evidence" value="ECO:0007669"/>
    <property type="project" value="InterPro"/>
</dbReference>
<comment type="caution">
    <text evidence="17">The sequence shown here is derived from an EMBL/GenBank/DDBJ whole genome shotgun (WGS) entry which is preliminary data.</text>
</comment>
<evidence type="ECO:0000313" key="17">
    <source>
        <dbReference type="EMBL" id="KAH0559507.1"/>
    </source>
</evidence>
<evidence type="ECO:0000313" key="18">
    <source>
        <dbReference type="Proteomes" id="UP000750711"/>
    </source>
</evidence>
<evidence type="ECO:0000256" key="3">
    <source>
        <dbReference type="ARBA" id="ARBA00015369"/>
    </source>
</evidence>
<evidence type="ECO:0000256" key="6">
    <source>
        <dbReference type="ARBA" id="ARBA00022737"/>
    </source>
</evidence>
<evidence type="ECO:0000256" key="14">
    <source>
        <dbReference type="ARBA" id="ARBA00031354"/>
    </source>
</evidence>
<evidence type="ECO:0000256" key="13">
    <source>
        <dbReference type="ARBA" id="ARBA00031250"/>
    </source>
</evidence>
<dbReference type="PANTHER" id="PTHR12106">
    <property type="entry name" value="SORTILIN RELATED"/>
    <property type="match status" value="1"/>
</dbReference>
<keyword evidence="11" id="KW-0325">Glycoprotein</keyword>
<dbReference type="Proteomes" id="UP000750711">
    <property type="component" value="Unassembled WGS sequence"/>
</dbReference>
<dbReference type="GO" id="GO:0006896">
    <property type="term" value="P:Golgi to vacuole transport"/>
    <property type="evidence" value="ECO:0007669"/>
    <property type="project" value="TreeGrafter"/>
</dbReference>
<evidence type="ECO:0000256" key="4">
    <source>
        <dbReference type="ARBA" id="ARBA00022448"/>
    </source>
</evidence>
<evidence type="ECO:0000256" key="10">
    <source>
        <dbReference type="ARBA" id="ARBA00023170"/>
    </source>
</evidence>
<dbReference type="SUPFAM" id="SSF110296">
    <property type="entry name" value="Oligoxyloglucan reducing end-specific cellobiohydrolase"/>
    <property type="match status" value="1"/>
</dbReference>
<evidence type="ECO:0000256" key="5">
    <source>
        <dbReference type="ARBA" id="ARBA00022692"/>
    </source>
</evidence>
<keyword evidence="18" id="KW-1185">Reference proteome</keyword>
<comment type="function">
    <text evidence="12">Functions as a sorting receptor in the Golgi compartment required for the intracellular sorting and delivery of soluble vacuolar proteins, like carboxypeptidase Y (CPY) and proteinase A. Executes multiple rounds of sorting by cycling between the late Golgi and a prevacuolar endosome-like compartment.</text>
</comment>
<keyword evidence="5" id="KW-0812">Transmembrane</keyword>
<dbReference type="GO" id="GO:0006895">
    <property type="term" value="P:Golgi to endosome transport"/>
    <property type="evidence" value="ECO:0007669"/>
    <property type="project" value="TreeGrafter"/>
</dbReference>
<dbReference type="InterPro" id="IPR031777">
    <property type="entry name" value="Sortilin_C"/>
</dbReference>
<evidence type="ECO:0000256" key="7">
    <source>
        <dbReference type="ARBA" id="ARBA00022927"/>
    </source>
</evidence>
<keyword evidence="9" id="KW-0472">Membrane</keyword>
<proteinExistence type="predicted"/>
<organism evidence="17 18">
    <name type="scientific">Trichoglossum hirsutum</name>
    <dbReference type="NCBI Taxonomy" id="265104"/>
    <lineage>
        <taxon>Eukaryota</taxon>
        <taxon>Fungi</taxon>
        <taxon>Dikarya</taxon>
        <taxon>Ascomycota</taxon>
        <taxon>Pezizomycotina</taxon>
        <taxon>Geoglossomycetes</taxon>
        <taxon>Geoglossales</taxon>
        <taxon>Geoglossaceae</taxon>
        <taxon>Trichoglossum</taxon>
    </lineage>
</organism>
<dbReference type="SMART" id="SM00602">
    <property type="entry name" value="VPS10"/>
    <property type="match status" value="1"/>
</dbReference>
<dbReference type="GO" id="GO:0005829">
    <property type="term" value="C:cytosol"/>
    <property type="evidence" value="ECO:0007669"/>
    <property type="project" value="GOC"/>
</dbReference>
<reference evidence="17" key="1">
    <citation type="submission" date="2021-03" db="EMBL/GenBank/DDBJ databases">
        <title>Comparative genomics and phylogenomic investigation of the class Geoglossomycetes provide insights into ecological specialization and systematics.</title>
        <authorList>
            <person name="Melie T."/>
            <person name="Pirro S."/>
            <person name="Miller A.N."/>
            <person name="Quandt A."/>
        </authorList>
    </citation>
    <scope>NUCLEOTIDE SEQUENCE</scope>
    <source>
        <strain evidence="17">CAQ_001_2017</strain>
    </source>
</reference>
<dbReference type="InterPro" id="IPR031778">
    <property type="entry name" value="Sortilin_N"/>
</dbReference>
<feature type="domain" description="VPS10" evidence="16">
    <location>
        <begin position="38"/>
        <end position="617"/>
    </location>
</feature>
<evidence type="ECO:0000256" key="1">
    <source>
        <dbReference type="ARBA" id="ARBA00004166"/>
    </source>
</evidence>
<protein>
    <recommendedName>
        <fullName evidence="3">Vacuolar protein sorting/targeting protein 10</fullName>
    </recommendedName>
    <alternativeName>
        <fullName evidence="14">Carboxypeptidase Y receptor</fullName>
    </alternativeName>
    <alternativeName>
        <fullName evidence="13 15">Sortilin VPS10</fullName>
    </alternativeName>
</protein>
<dbReference type="AlphaFoldDB" id="A0A9P8LC80"/>